<dbReference type="PANTHER" id="PTHR33540:SF2">
    <property type="entry name" value="TRNA THREONYLCARBAMOYLADENOSINE BIOSYNTHESIS PROTEIN TSAE"/>
    <property type="match status" value="1"/>
</dbReference>
<keyword evidence="9" id="KW-0460">Magnesium</keyword>
<evidence type="ECO:0000313" key="12">
    <source>
        <dbReference type="Proteomes" id="UP001589906"/>
    </source>
</evidence>
<dbReference type="InterPro" id="IPR027417">
    <property type="entry name" value="P-loop_NTPase"/>
</dbReference>
<accession>A0ABV6R587</accession>
<dbReference type="EMBL" id="JBHLSW010000005">
    <property type="protein sequence ID" value="MFC0633743.1"/>
    <property type="molecule type" value="Genomic_DNA"/>
</dbReference>
<evidence type="ECO:0000256" key="4">
    <source>
        <dbReference type="ARBA" id="ARBA00022490"/>
    </source>
</evidence>
<evidence type="ECO:0000313" key="11">
    <source>
        <dbReference type="EMBL" id="MFC0633743.1"/>
    </source>
</evidence>
<sequence>MRIALRDEAATGRLGEAVAARLEAGEAVLLSGPLGAGKSTLARALVRALTTPEEDVPSPTFTLVQYYEAEPPLAHFDLYRLETADEAREIGLTEALDEGAALVEWPERLGEDVARWLGPDRLTVEIAPEGAGRVATVSGAGSWERKLRDLEP</sequence>
<comment type="subcellular location">
    <subcellularLocation>
        <location evidence="1">Cytoplasm</location>
    </subcellularLocation>
</comment>
<reference evidence="11 12" key="1">
    <citation type="submission" date="2024-09" db="EMBL/GenBank/DDBJ databases">
        <authorList>
            <person name="Sun Q."/>
            <person name="Mori K."/>
        </authorList>
    </citation>
    <scope>NUCLEOTIDE SEQUENCE [LARGE SCALE GENOMIC DNA]</scope>
    <source>
        <strain evidence="11 12">NCAIM B.02621</strain>
    </source>
</reference>
<dbReference type="RefSeq" id="WP_376835713.1">
    <property type="nucleotide sequence ID" value="NZ_JBHLSW010000005.1"/>
</dbReference>
<evidence type="ECO:0000256" key="8">
    <source>
        <dbReference type="ARBA" id="ARBA00022840"/>
    </source>
</evidence>
<dbReference type="InterPro" id="IPR003442">
    <property type="entry name" value="T6A_TsaE"/>
</dbReference>
<keyword evidence="8" id="KW-0067">ATP-binding</keyword>
<gene>
    <name evidence="11" type="primary">tsaE</name>
    <name evidence="11" type="ORF">ACFFGE_07605</name>
</gene>
<keyword evidence="4" id="KW-0963">Cytoplasm</keyword>
<keyword evidence="5" id="KW-0819">tRNA processing</keyword>
<dbReference type="PANTHER" id="PTHR33540">
    <property type="entry name" value="TRNA THREONYLCARBAMOYLADENOSINE BIOSYNTHESIS PROTEIN TSAE"/>
    <property type="match status" value="1"/>
</dbReference>
<evidence type="ECO:0000256" key="6">
    <source>
        <dbReference type="ARBA" id="ARBA00022723"/>
    </source>
</evidence>
<protein>
    <recommendedName>
        <fullName evidence="3">tRNA threonylcarbamoyladenosine biosynthesis protein TsaE</fullName>
    </recommendedName>
    <alternativeName>
        <fullName evidence="10">t(6)A37 threonylcarbamoyladenosine biosynthesis protein TsaE</fullName>
    </alternativeName>
</protein>
<dbReference type="CDD" id="cd00267">
    <property type="entry name" value="ABC_ATPase"/>
    <property type="match status" value="1"/>
</dbReference>
<evidence type="ECO:0000256" key="1">
    <source>
        <dbReference type="ARBA" id="ARBA00004496"/>
    </source>
</evidence>
<dbReference type="Pfam" id="PF02367">
    <property type="entry name" value="TsaE"/>
    <property type="match status" value="1"/>
</dbReference>
<dbReference type="Gene3D" id="3.40.50.300">
    <property type="entry name" value="P-loop containing nucleotide triphosphate hydrolases"/>
    <property type="match status" value="1"/>
</dbReference>
<comment type="similarity">
    <text evidence="2">Belongs to the TsaE family.</text>
</comment>
<proteinExistence type="inferred from homology"/>
<evidence type="ECO:0000256" key="9">
    <source>
        <dbReference type="ARBA" id="ARBA00022842"/>
    </source>
</evidence>
<dbReference type="Proteomes" id="UP001589906">
    <property type="component" value="Unassembled WGS sequence"/>
</dbReference>
<dbReference type="SUPFAM" id="SSF52540">
    <property type="entry name" value="P-loop containing nucleoside triphosphate hydrolases"/>
    <property type="match status" value="1"/>
</dbReference>
<dbReference type="NCBIfam" id="TIGR00150">
    <property type="entry name" value="T6A_YjeE"/>
    <property type="match status" value="1"/>
</dbReference>
<evidence type="ECO:0000256" key="10">
    <source>
        <dbReference type="ARBA" id="ARBA00032441"/>
    </source>
</evidence>
<keyword evidence="6" id="KW-0479">Metal-binding</keyword>
<keyword evidence="12" id="KW-1185">Reference proteome</keyword>
<comment type="caution">
    <text evidence="11">The sequence shown here is derived from an EMBL/GenBank/DDBJ whole genome shotgun (WGS) entry which is preliminary data.</text>
</comment>
<evidence type="ECO:0000256" key="2">
    <source>
        <dbReference type="ARBA" id="ARBA00007599"/>
    </source>
</evidence>
<evidence type="ECO:0000256" key="3">
    <source>
        <dbReference type="ARBA" id="ARBA00019010"/>
    </source>
</evidence>
<organism evidence="11 12">
    <name type="scientific">Brevundimonas balnearis</name>
    <dbReference type="NCBI Taxonomy" id="1572858"/>
    <lineage>
        <taxon>Bacteria</taxon>
        <taxon>Pseudomonadati</taxon>
        <taxon>Pseudomonadota</taxon>
        <taxon>Alphaproteobacteria</taxon>
        <taxon>Caulobacterales</taxon>
        <taxon>Caulobacteraceae</taxon>
        <taxon>Brevundimonas</taxon>
    </lineage>
</organism>
<keyword evidence="7" id="KW-0547">Nucleotide-binding</keyword>
<name>A0ABV6R587_9CAUL</name>
<evidence type="ECO:0000256" key="7">
    <source>
        <dbReference type="ARBA" id="ARBA00022741"/>
    </source>
</evidence>
<evidence type="ECO:0000256" key="5">
    <source>
        <dbReference type="ARBA" id="ARBA00022694"/>
    </source>
</evidence>